<feature type="transmembrane region" description="Helical" evidence="3">
    <location>
        <begin position="151"/>
        <end position="170"/>
    </location>
</feature>
<feature type="transmembrane region" description="Helical" evidence="3">
    <location>
        <begin position="38"/>
        <end position="69"/>
    </location>
</feature>
<comment type="similarity">
    <text evidence="1 2">Belongs to the BioY family.</text>
</comment>
<proteinExistence type="inferred from homology"/>
<evidence type="ECO:0000256" key="3">
    <source>
        <dbReference type="SAM" id="Phobius"/>
    </source>
</evidence>
<feature type="transmembrane region" description="Helical" evidence="3">
    <location>
        <begin position="111"/>
        <end position="131"/>
    </location>
</feature>
<keyword evidence="5" id="KW-1185">Reference proteome</keyword>
<keyword evidence="3" id="KW-1133">Transmembrane helix</keyword>
<gene>
    <name evidence="4" type="ORF">LCY76_06765</name>
</gene>
<organism evidence="4 5">
    <name type="scientific">Fictibacillus marinisediminis</name>
    <dbReference type="NCBI Taxonomy" id="2878389"/>
    <lineage>
        <taxon>Bacteria</taxon>
        <taxon>Bacillati</taxon>
        <taxon>Bacillota</taxon>
        <taxon>Bacilli</taxon>
        <taxon>Bacillales</taxon>
        <taxon>Fictibacillaceae</taxon>
        <taxon>Fictibacillus</taxon>
    </lineage>
</organism>
<dbReference type="GO" id="GO:0015225">
    <property type="term" value="F:biotin transmembrane transporter activity"/>
    <property type="evidence" value="ECO:0007669"/>
    <property type="project" value="UniProtKB-UniRule"/>
</dbReference>
<evidence type="ECO:0000256" key="1">
    <source>
        <dbReference type="ARBA" id="ARBA00010692"/>
    </source>
</evidence>
<keyword evidence="3" id="KW-0812">Transmembrane</keyword>
<keyword evidence="2" id="KW-1003">Cell membrane</keyword>
<dbReference type="EMBL" id="JAIWJX010000002">
    <property type="protein sequence ID" value="MCK6256296.1"/>
    <property type="molecule type" value="Genomic_DNA"/>
</dbReference>
<keyword evidence="2 3" id="KW-0472">Membrane</keyword>
<evidence type="ECO:0000256" key="2">
    <source>
        <dbReference type="PIRNR" id="PIRNR016661"/>
    </source>
</evidence>
<evidence type="ECO:0000313" key="4">
    <source>
        <dbReference type="EMBL" id="MCK6256296.1"/>
    </source>
</evidence>
<dbReference type="AlphaFoldDB" id="A0A9X1X948"/>
<comment type="caution">
    <text evidence="4">The sequence shown here is derived from an EMBL/GenBank/DDBJ whole genome shotgun (WGS) entry which is preliminary data.</text>
</comment>
<dbReference type="Pfam" id="PF02632">
    <property type="entry name" value="BioY"/>
    <property type="match status" value="1"/>
</dbReference>
<dbReference type="PIRSF" id="PIRSF016661">
    <property type="entry name" value="BioY"/>
    <property type="match status" value="1"/>
</dbReference>
<name>A0A9X1X948_9BACL</name>
<feature type="transmembrane region" description="Helical" evidence="3">
    <location>
        <begin position="6"/>
        <end position="26"/>
    </location>
</feature>
<dbReference type="GO" id="GO:0005886">
    <property type="term" value="C:plasma membrane"/>
    <property type="evidence" value="ECO:0007669"/>
    <property type="project" value="UniProtKB-SubCell"/>
</dbReference>
<dbReference type="Proteomes" id="UP001139011">
    <property type="component" value="Unassembled WGS sequence"/>
</dbReference>
<dbReference type="RefSeq" id="WP_248254612.1">
    <property type="nucleotide sequence ID" value="NZ_JAIWJX010000002.1"/>
</dbReference>
<protein>
    <recommendedName>
        <fullName evidence="2">Biotin transporter</fullName>
    </recommendedName>
</protein>
<dbReference type="PANTHER" id="PTHR34295:SF1">
    <property type="entry name" value="BIOTIN TRANSPORTER BIOY"/>
    <property type="match status" value="1"/>
</dbReference>
<feature type="transmembrane region" description="Helical" evidence="3">
    <location>
        <begin position="81"/>
        <end position="99"/>
    </location>
</feature>
<accession>A0A9X1X948</accession>
<keyword evidence="2" id="KW-0813">Transport</keyword>
<evidence type="ECO:0000313" key="5">
    <source>
        <dbReference type="Proteomes" id="UP001139011"/>
    </source>
</evidence>
<dbReference type="Gene3D" id="1.10.1760.20">
    <property type="match status" value="1"/>
</dbReference>
<dbReference type="PANTHER" id="PTHR34295">
    <property type="entry name" value="BIOTIN TRANSPORTER BIOY"/>
    <property type="match status" value="1"/>
</dbReference>
<sequence length="194" mass="21664">MNTRSISYVALFAAMTAIGAFIKVPIPYIPFTLQILSVYLAGALLGPRLGLISQLCYVLIGLIGIPVFADGGGFSYVFKPTFGYLIGYVIAAFVNGWIIHRFQLEKVKSVFAANLASLLTVYFFGCAWLYAAMNWFVNTPFTLSQTFLYGFLLPVPGDLLLCFLCAVFIVQTRPRMARFINRKENERTWAKPTL</sequence>
<reference evidence="4" key="1">
    <citation type="submission" date="2021-09" db="EMBL/GenBank/DDBJ databases">
        <title>Genome analysis of Fictibacillus sp. KIGAM418 isolated from marine sediment.</title>
        <authorList>
            <person name="Seo M.-J."/>
            <person name="Cho E.-S."/>
            <person name="Hwang C.Y."/>
        </authorList>
    </citation>
    <scope>NUCLEOTIDE SEQUENCE</scope>
    <source>
        <strain evidence="4">KIGAM418</strain>
    </source>
</reference>
<dbReference type="InterPro" id="IPR003784">
    <property type="entry name" value="BioY"/>
</dbReference>
<comment type="subcellular location">
    <subcellularLocation>
        <location evidence="2">Cell membrane</location>
        <topology evidence="2">Multi-pass membrane protein</topology>
    </subcellularLocation>
</comment>